<protein>
    <submittedName>
        <fullName evidence="1">Uncharacterized protein</fullName>
    </submittedName>
</protein>
<reference evidence="1 2" key="1">
    <citation type="submission" date="2019-06" db="EMBL/GenBank/DDBJ databases">
        <title>Genomic Encyclopedia of Type Strains, Phase IV (KMG-V): Genome sequencing to study the core and pangenomes of soil and plant-associated prokaryotes.</title>
        <authorList>
            <person name="Whitman W."/>
        </authorList>
    </citation>
    <scope>NUCLEOTIDE SEQUENCE [LARGE SCALE GENOMIC DNA]</scope>
    <source>
        <strain evidence="1 2">BR 10355</strain>
    </source>
</reference>
<name>A0A560L215_9BRAD</name>
<proteinExistence type="predicted"/>
<keyword evidence="2" id="KW-1185">Reference proteome</keyword>
<dbReference type="Proteomes" id="UP000321304">
    <property type="component" value="Unassembled WGS sequence"/>
</dbReference>
<dbReference type="EMBL" id="VITY01000016">
    <property type="protein sequence ID" value="TWB89319.1"/>
    <property type="molecule type" value="Genomic_DNA"/>
</dbReference>
<organism evidence="1 2">
    <name type="scientific">Bradyrhizobium macuxiense</name>
    <dbReference type="NCBI Taxonomy" id="1755647"/>
    <lineage>
        <taxon>Bacteria</taxon>
        <taxon>Pseudomonadati</taxon>
        <taxon>Pseudomonadota</taxon>
        <taxon>Alphaproteobacteria</taxon>
        <taxon>Hyphomicrobiales</taxon>
        <taxon>Nitrobacteraceae</taxon>
        <taxon>Bradyrhizobium</taxon>
    </lineage>
</organism>
<gene>
    <name evidence="1" type="ORF">FBZ93_11634</name>
</gene>
<accession>A0A560L215</accession>
<evidence type="ECO:0000313" key="2">
    <source>
        <dbReference type="Proteomes" id="UP000321304"/>
    </source>
</evidence>
<comment type="caution">
    <text evidence="1">The sequence shown here is derived from an EMBL/GenBank/DDBJ whole genome shotgun (WGS) entry which is preliminary data.</text>
</comment>
<evidence type="ECO:0000313" key="1">
    <source>
        <dbReference type="EMBL" id="TWB89319.1"/>
    </source>
</evidence>
<sequence length="38" mass="4365">MRCAAMAEPTKIVGVNTNELRSRRETEVPVRRATTEYQ</sequence>
<dbReference type="AlphaFoldDB" id="A0A560L215"/>